<evidence type="ECO:0000256" key="9">
    <source>
        <dbReference type="ARBA" id="ARBA00023136"/>
    </source>
</evidence>
<comment type="function">
    <text evidence="10">Mannosyltransferase that operates in the biosynthetic pathway of dolichol-linked oligosaccharides, the glycan precursors employed in protein asparagine (N)-glycosylation. The assembly of dolichol-linked oligosaccharides begins on the cytosolic side of the endoplasmic reticulum membrane and finishes in its lumen. The sequential addition of sugars to dolichol pyrophosphate produces dolichol-linked oligosaccharides containing fourteen sugars, including two GlcNAcs, nine mannoses and three glucoses. Once assembled, the oligosaccharide is transferred from the lipid to nascent proteins by oligosaccharyltransferases. In the lumen of the endoplasmic reticulum, adds the eighth mannose residue in an alpha-1,6 linkage onto Man(7)GlcNAc(2)-PP-dolichol to produce Man(8)GlcNAc(2)-PP-dolichol.</text>
</comment>
<feature type="transmembrane region" description="Helical" evidence="12">
    <location>
        <begin position="553"/>
        <end position="575"/>
    </location>
</feature>
<dbReference type="GO" id="GO:0005789">
    <property type="term" value="C:endoplasmic reticulum membrane"/>
    <property type="evidence" value="ECO:0007669"/>
    <property type="project" value="UniProtKB-SubCell"/>
</dbReference>
<comment type="pathway">
    <text evidence="2">Protein modification; protein glycosylation.</text>
</comment>
<feature type="transmembrane region" description="Helical" evidence="12">
    <location>
        <begin position="302"/>
        <end position="324"/>
    </location>
</feature>
<evidence type="ECO:0000313" key="16">
    <source>
        <dbReference type="Proteomes" id="UP000053095"/>
    </source>
</evidence>
<evidence type="ECO:0000256" key="6">
    <source>
        <dbReference type="ARBA" id="ARBA00022692"/>
    </source>
</evidence>
<feature type="domain" description="AB hydrolase-1" evidence="14">
    <location>
        <begin position="6"/>
        <end position="246"/>
    </location>
</feature>
<reference evidence="16" key="1">
    <citation type="journal article" date="2015" name="Genome Announc.">
        <title>Draft genome sequence of Talaromyces cellulolyticus strain Y-94, a source of lignocellulosic biomass-degrading enzymes.</title>
        <authorList>
            <person name="Fujii T."/>
            <person name="Koike H."/>
            <person name="Sawayama S."/>
            <person name="Yano S."/>
            <person name="Inoue H."/>
        </authorList>
    </citation>
    <scope>NUCLEOTIDE SEQUENCE [LARGE SCALE GENOMIC DNA]</scope>
    <source>
        <strain evidence="16">Y-94</strain>
    </source>
</reference>
<dbReference type="Pfam" id="PF03901">
    <property type="entry name" value="Glyco_transf_22"/>
    <property type="match status" value="1"/>
</dbReference>
<dbReference type="SUPFAM" id="SSF53474">
    <property type="entry name" value="alpha/beta-Hydrolases"/>
    <property type="match status" value="1"/>
</dbReference>
<evidence type="ECO:0000256" key="11">
    <source>
        <dbReference type="ARBA" id="ARBA00048899"/>
    </source>
</evidence>
<dbReference type="InterPro" id="IPR005599">
    <property type="entry name" value="GPI_mannosylTrfase"/>
</dbReference>
<feature type="transmembrane region" description="Helical" evidence="12">
    <location>
        <begin position="638"/>
        <end position="655"/>
    </location>
</feature>
<dbReference type="Gene3D" id="3.40.50.1820">
    <property type="entry name" value="alpha/beta hydrolase"/>
    <property type="match status" value="1"/>
</dbReference>
<evidence type="ECO:0000256" key="4">
    <source>
        <dbReference type="ARBA" id="ARBA00022676"/>
    </source>
</evidence>
<proteinExistence type="inferred from homology"/>
<evidence type="ECO:0000256" key="12">
    <source>
        <dbReference type="RuleBase" id="RU363075"/>
    </source>
</evidence>
<evidence type="ECO:0000256" key="7">
    <source>
        <dbReference type="ARBA" id="ARBA00022824"/>
    </source>
</evidence>
<organism evidence="15 16">
    <name type="scientific">Talaromyces pinophilus</name>
    <name type="common">Penicillium pinophilum</name>
    <dbReference type="NCBI Taxonomy" id="128442"/>
    <lineage>
        <taxon>Eukaryota</taxon>
        <taxon>Fungi</taxon>
        <taxon>Dikarya</taxon>
        <taxon>Ascomycota</taxon>
        <taxon>Pezizomycotina</taxon>
        <taxon>Eurotiomycetes</taxon>
        <taxon>Eurotiomycetidae</taxon>
        <taxon>Eurotiales</taxon>
        <taxon>Trichocomaceae</taxon>
        <taxon>Talaromyces</taxon>
        <taxon>Talaromyces sect. Talaromyces</taxon>
    </lineage>
</organism>
<dbReference type="EMBL" id="DF933838">
    <property type="protein sequence ID" value="GAM41834.1"/>
    <property type="molecule type" value="Genomic_DNA"/>
</dbReference>
<gene>
    <name evidence="15" type="ORF">TCE0_042f15269</name>
</gene>
<keyword evidence="7 12" id="KW-0256">Endoplasmic reticulum</keyword>
<evidence type="ECO:0000256" key="5">
    <source>
        <dbReference type="ARBA" id="ARBA00022679"/>
    </source>
</evidence>
<feature type="transmembrane region" description="Helical" evidence="12">
    <location>
        <begin position="403"/>
        <end position="421"/>
    </location>
</feature>
<accession>A0A6V8HLC8</accession>
<keyword evidence="5" id="KW-0808">Transferase</keyword>
<name>A0A6V8HLC8_TALPI</name>
<feature type="transmembrane region" description="Helical" evidence="12">
    <location>
        <begin position="690"/>
        <end position="715"/>
    </location>
</feature>
<dbReference type="InterPro" id="IPR000073">
    <property type="entry name" value="AB_hydrolase_1"/>
</dbReference>
<keyword evidence="16" id="KW-1185">Reference proteome</keyword>
<feature type="transmembrane region" description="Helical" evidence="12">
    <location>
        <begin position="604"/>
        <end position="626"/>
    </location>
</feature>
<sequence>MSKPTIVIVPGSFTSSSAYDTLASILTKQYNYEVIVGTVQSASRAPPEKPATMQEDAAYFRGIIEALSNQGKDVVVVGHSYGGIVATESVKKVTKSERQVQGKSAGGVVRVIYVVSLVAQIGETAIQVMGGQLGPTIKILGDYMHFDTEAGAVYLYDGLPSEEALEAGRKYTTIHSTTSFLDPVTNAAVDHVPVTYIHTRKDNIVPLERQQQIVESLKSRNAKNVSTITINEGHMPQALAPEVLAKAIVEGISQVTLLQEEGYNFINLTAQACGHFRLAGNLSDADILPFARLNINVIVDEMAHLAILMLYASIPAVILLHLFVSPYTKVEESFHIQATHDILTYGIPSPLHLNRTVIAERLQSEYDHFSFPGAVPRTFIGALALAGASWPVVWFQENVDRQVLVRAILGLFNALSLMVYARGIQSSFGNATAYWYLIFQASQFHVAYYASRTLSNMFAFGMTTFALRLLLPDPSTNNAKSAKSTKAKEKVTKSKADTKKPTTASPNYSRYRLALILFTVAGIIFRSELALLLATNTVYYFLTRRIRIWQDIVPAGIIGLFIGLTVTVTVDSYFWQEFPLWPEFSAFKFNVISGQASAWGIDPWYFYFTSALPRLLLNPLAWLVCIPASVVASKTRRASLSLIVPSLAFVAVYSLQPHKEWRFIIYVIPALTTAAAQGAANIWTNRGKSIFYRFLSFSLVVSTLASFLFSTFVLLPISSANYPGAQAIQRVHFHGQGTQPHINLYMGNLACQTGVTRFLQQHQNFDSPSEVEEDATIGTKWEYDKTEDPILKSKPAFWSNIDYALIEDHEFKELQSHSSDPESWEVIDTIFGFGGFKFIKPSAPSQHEDRSSIEINAIKRIAGDKGVDYYNKFRDEITRRLTRGYWVEMSLVPKIRVVKHSRAI</sequence>
<evidence type="ECO:0000256" key="13">
    <source>
        <dbReference type="SAM" id="MobiDB-lite"/>
    </source>
</evidence>
<dbReference type="PANTHER" id="PTHR22760:SF1">
    <property type="entry name" value="DOL-P-MAN:MAN(7)GLCNAC(2)-PP-DOL ALPHA-1,6-MANNOSYLTRANSFERASE"/>
    <property type="match status" value="1"/>
</dbReference>
<dbReference type="InterPro" id="IPR029058">
    <property type="entry name" value="AB_hydrolase_fold"/>
</dbReference>
<feature type="transmembrane region" description="Helical" evidence="12">
    <location>
        <begin position="378"/>
        <end position="397"/>
    </location>
</feature>
<evidence type="ECO:0000256" key="3">
    <source>
        <dbReference type="ARBA" id="ARBA00007063"/>
    </source>
</evidence>
<feature type="region of interest" description="Disordered" evidence="13">
    <location>
        <begin position="477"/>
        <end position="503"/>
    </location>
</feature>
<feature type="transmembrane region" description="Helical" evidence="12">
    <location>
        <begin position="513"/>
        <end position="541"/>
    </location>
</feature>
<feature type="transmembrane region" description="Helical" evidence="12">
    <location>
        <begin position="661"/>
        <end position="683"/>
    </location>
</feature>
<evidence type="ECO:0000259" key="14">
    <source>
        <dbReference type="Pfam" id="PF12697"/>
    </source>
</evidence>
<feature type="compositionally biased region" description="Basic and acidic residues" evidence="13">
    <location>
        <begin position="486"/>
        <end position="500"/>
    </location>
</feature>
<dbReference type="UniPathway" id="UPA00378"/>
<evidence type="ECO:0000256" key="8">
    <source>
        <dbReference type="ARBA" id="ARBA00022989"/>
    </source>
</evidence>
<keyword evidence="6 12" id="KW-0812">Transmembrane</keyword>
<evidence type="ECO:0000313" key="15">
    <source>
        <dbReference type="EMBL" id="GAM41834.1"/>
    </source>
</evidence>
<evidence type="ECO:0000256" key="1">
    <source>
        <dbReference type="ARBA" id="ARBA00004477"/>
    </source>
</evidence>
<dbReference type="GO" id="GO:0052917">
    <property type="term" value="F:dol-P-Man:Man(7)GlcNAc(2)-PP-Dol alpha-1,6-mannosyltransferase activity"/>
    <property type="evidence" value="ECO:0007669"/>
    <property type="project" value="UniProtKB-EC"/>
</dbReference>
<evidence type="ECO:0000256" key="10">
    <source>
        <dbReference type="ARBA" id="ARBA00044721"/>
    </source>
</evidence>
<dbReference type="AlphaFoldDB" id="A0A6V8HLC8"/>
<comment type="subcellular location">
    <subcellularLocation>
        <location evidence="1 12">Endoplasmic reticulum membrane</location>
        <topology evidence="1 12">Multi-pass membrane protein</topology>
    </subcellularLocation>
</comment>
<keyword evidence="4 12" id="KW-0328">Glycosyltransferase</keyword>
<keyword evidence="8 12" id="KW-1133">Transmembrane helix</keyword>
<dbReference type="GO" id="GO:0006487">
    <property type="term" value="P:protein N-linked glycosylation"/>
    <property type="evidence" value="ECO:0007669"/>
    <property type="project" value="TreeGrafter"/>
</dbReference>
<dbReference type="Proteomes" id="UP000053095">
    <property type="component" value="Unassembled WGS sequence"/>
</dbReference>
<comment type="similarity">
    <text evidence="3 12">Belongs to the glycosyltransferase 22 family.</text>
</comment>
<dbReference type="PANTHER" id="PTHR22760">
    <property type="entry name" value="GLYCOSYLTRANSFERASE"/>
    <property type="match status" value="1"/>
</dbReference>
<keyword evidence="9 12" id="KW-0472">Membrane</keyword>
<evidence type="ECO:0000256" key="2">
    <source>
        <dbReference type="ARBA" id="ARBA00004922"/>
    </source>
</evidence>
<protein>
    <recommendedName>
        <fullName evidence="12">Mannosyltransferase</fullName>
        <ecNumber evidence="12">2.4.1.-</ecNumber>
    </recommendedName>
</protein>
<comment type="catalytic activity">
    <reaction evidence="11">
        <text>an alpha-D-Man-(1-&gt;2)-alpha-D-Man-(1-&gt;2)-alpha-D-Man-(1-&gt;3)-[alpha-D-Man-(1-&gt;2)-alpha-D-Man-(1-&gt;3)-alpha-D-Man-(1-&gt;6)]-beta-D-Man-(1-&gt;4)-beta-D-GlcNAc-(1-&gt;4)-alpha-D-GlcNAc-diphospho-di-trans,poly-cis-dolichol + a di-trans,poly-cis-dolichyl beta-D-mannosyl phosphate = an alpha-D-Man-(1-&gt;2)-alpha-D-Man-(1-&gt;2)-alpha-D-Man-(1-&gt;3)-[alpha-D-Man-(1-&gt;2)-alpha-D-Man-(1-&gt;3)-[alpha-D-Man-(1-&gt;6)]-alpha-D-Man-(1-&gt;6)]-beta-D-Man-(1-&gt;4)-beta-D-GlcNAc-(1-&gt;4)-alpha-D-GlcNAc-diphospho-di-trans,poly-cis-dolichol + a di-trans,poly-cis-dolichyl phosphate + H(+)</text>
        <dbReference type="Rhea" id="RHEA:29535"/>
        <dbReference type="Rhea" id="RHEA-COMP:19498"/>
        <dbReference type="Rhea" id="RHEA-COMP:19501"/>
        <dbReference type="Rhea" id="RHEA-COMP:19518"/>
        <dbReference type="Rhea" id="RHEA-COMP:19519"/>
        <dbReference type="ChEBI" id="CHEBI:15378"/>
        <dbReference type="ChEBI" id="CHEBI:57683"/>
        <dbReference type="ChEBI" id="CHEBI:58211"/>
        <dbReference type="ChEBI" id="CHEBI:132517"/>
        <dbReference type="ChEBI" id="CHEBI:132519"/>
        <dbReference type="EC" id="2.4.1.260"/>
    </reaction>
    <physiologicalReaction direction="left-to-right" evidence="11">
        <dbReference type="Rhea" id="RHEA:29536"/>
    </physiologicalReaction>
</comment>
<dbReference type="Pfam" id="PF12697">
    <property type="entry name" value="Abhydrolase_6"/>
    <property type="match status" value="1"/>
</dbReference>
<comment type="caution">
    <text evidence="15">The sequence shown here is derived from an EMBL/GenBank/DDBJ whole genome shotgun (WGS) entry which is preliminary data.</text>
</comment>
<dbReference type="EC" id="2.4.1.-" evidence="12"/>